<protein>
    <submittedName>
        <fullName evidence="1">Uncharacterized protein</fullName>
    </submittedName>
</protein>
<evidence type="ECO:0000313" key="2">
    <source>
        <dbReference type="Proteomes" id="UP000469523"/>
    </source>
</evidence>
<dbReference type="InterPro" id="IPR027417">
    <property type="entry name" value="P-loop_NTPase"/>
</dbReference>
<dbReference type="EMBL" id="VUNQ01000003">
    <property type="protein sequence ID" value="MSU00372.1"/>
    <property type="molecule type" value="Genomic_DNA"/>
</dbReference>
<proteinExistence type="predicted"/>
<comment type="caution">
    <text evidence="1">The sequence shown here is derived from an EMBL/GenBank/DDBJ whole genome shotgun (WGS) entry which is preliminary data.</text>
</comment>
<dbReference type="SUPFAM" id="SSF52540">
    <property type="entry name" value="P-loop containing nucleoside triphosphate hydrolases"/>
    <property type="match status" value="1"/>
</dbReference>
<dbReference type="Gene3D" id="3.40.50.300">
    <property type="entry name" value="P-loop containing nucleotide triphosphate hydrolases"/>
    <property type="match status" value="1"/>
</dbReference>
<organism evidence="1 2">
    <name type="scientific">Tissierella pigra</name>
    <dbReference type="NCBI Taxonomy" id="2607614"/>
    <lineage>
        <taxon>Bacteria</taxon>
        <taxon>Bacillati</taxon>
        <taxon>Bacillota</taxon>
        <taxon>Tissierellia</taxon>
        <taxon>Tissierellales</taxon>
        <taxon>Tissierellaceae</taxon>
        <taxon>Tissierella</taxon>
    </lineage>
</organism>
<gene>
    <name evidence="1" type="ORF">FYJ83_02690</name>
</gene>
<evidence type="ECO:0000313" key="1">
    <source>
        <dbReference type="EMBL" id="MSU00372.1"/>
    </source>
</evidence>
<dbReference type="Pfam" id="PF13238">
    <property type="entry name" value="AAA_18"/>
    <property type="match status" value="1"/>
</dbReference>
<keyword evidence="2" id="KW-1185">Reference proteome</keyword>
<dbReference type="RefSeq" id="WP_154438798.1">
    <property type="nucleotide sequence ID" value="NZ_JAHLPJ010000001.1"/>
</dbReference>
<dbReference type="Proteomes" id="UP000469523">
    <property type="component" value="Unassembled WGS sequence"/>
</dbReference>
<accession>A0A6N7XI11</accession>
<reference evidence="1 2" key="1">
    <citation type="submission" date="2019-09" db="EMBL/GenBank/DDBJ databases">
        <title>In-depth cultivation of the pig gut microbiome towards novel bacterial diversity and tailored functional studies.</title>
        <authorList>
            <person name="Wylensek D."/>
            <person name="Hitch T.C.A."/>
            <person name="Clavel T."/>
        </authorList>
    </citation>
    <scope>NUCLEOTIDE SEQUENCE [LARGE SCALE GENOMIC DNA]</scope>
    <source>
        <strain evidence="1 2">WCA3-693-APC-4?</strain>
    </source>
</reference>
<name>A0A6N7XI11_9FIRM</name>
<sequence length="182" mass="21342">MNNLYIITGPAGVGKSTISRIIAKRKEKSALIEGDDIYHLVCGGYVKPWLEGNHLEIFWENCIDLIENFLDRKYDVVFNYICTPKDIEYIKDKFQNTKIKLSVLMANEETLMRRDKMRKLDCQMGERSIVLLNEFKEMNYTRTYYLDTTLLDAEEIADEIMGNDKFNIELEAIELVDNMEMK</sequence>
<dbReference type="AlphaFoldDB" id="A0A6N7XI11"/>